<dbReference type="SUPFAM" id="SSF47473">
    <property type="entry name" value="EF-hand"/>
    <property type="match status" value="1"/>
</dbReference>
<dbReference type="InterPro" id="IPR045353">
    <property type="entry name" value="LAIKA"/>
</dbReference>
<evidence type="ECO:0000313" key="5">
    <source>
        <dbReference type="Proteomes" id="UP000006727"/>
    </source>
</evidence>
<keyword evidence="5" id="KW-1185">Reference proteome</keyword>
<dbReference type="SMART" id="SM01122">
    <property type="entry name" value="DBC1"/>
    <property type="match status" value="1"/>
</dbReference>
<evidence type="ECO:0000313" key="4">
    <source>
        <dbReference type="EnsemblPlants" id="Pp3c12_12730V3.2"/>
    </source>
</evidence>
<feature type="compositionally biased region" description="Gly residues" evidence="2">
    <location>
        <begin position="584"/>
        <end position="594"/>
    </location>
</feature>
<dbReference type="Proteomes" id="UP000006727">
    <property type="component" value="Chromosome 12"/>
</dbReference>
<dbReference type="InterPro" id="IPR025224">
    <property type="entry name" value="CCAR1/CCAR2"/>
</dbReference>
<protein>
    <recommendedName>
        <fullName evidence="3">EF-hand domain-containing protein</fullName>
    </recommendedName>
</protein>
<dbReference type="InterPro" id="IPR025954">
    <property type="entry name" value="DBC1/CARP1_inactive_NUDIX"/>
</dbReference>
<feature type="region of interest" description="Disordered" evidence="2">
    <location>
        <begin position="913"/>
        <end position="984"/>
    </location>
</feature>
<feature type="region of interest" description="Disordered" evidence="2">
    <location>
        <begin position="1071"/>
        <end position="1102"/>
    </location>
</feature>
<keyword evidence="1" id="KW-0175">Coiled coil</keyword>
<feature type="compositionally biased region" description="Basic and acidic residues" evidence="2">
    <location>
        <begin position="595"/>
        <end position="663"/>
    </location>
</feature>
<dbReference type="PROSITE" id="PS50222">
    <property type="entry name" value="EF_HAND_2"/>
    <property type="match status" value="1"/>
</dbReference>
<dbReference type="EMBL" id="ABEU02000012">
    <property type="status" value="NOT_ANNOTATED_CDS"/>
    <property type="molecule type" value="Genomic_DNA"/>
</dbReference>
<accession>A0A7I4AAY7</accession>
<feature type="compositionally biased region" description="Polar residues" evidence="2">
    <location>
        <begin position="175"/>
        <end position="195"/>
    </location>
</feature>
<evidence type="ECO:0000256" key="1">
    <source>
        <dbReference type="ARBA" id="ARBA00023054"/>
    </source>
</evidence>
<dbReference type="GO" id="GO:0005509">
    <property type="term" value="F:calcium ion binding"/>
    <property type="evidence" value="ECO:0007669"/>
    <property type="project" value="InterPro"/>
</dbReference>
<dbReference type="InterPro" id="IPR002048">
    <property type="entry name" value="EF_hand_dom"/>
</dbReference>
<dbReference type="Gene3D" id="1.10.238.10">
    <property type="entry name" value="EF-hand"/>
    <property type="match status" value="1"/>
</dbReference>
<evidence type="ECO:0000256" key="2">
    <source>
        <dbReference type="SAM" id="MobiDB-lite"/>
    </source>
</evidence>
<organism evidence="4 5">
    <name type="scientific">Physcomitrium patens</name>
    <name type="common">Spreading-leaved earth moss</name>
    <name type="synonym">Physcomitrella patens</name>
    <dbReference type="NCBI Taxonomy" id="3218"/>
    <lineage>
        <taxon>Eukaryota</taxon>
        <taxon>Viridiplantae</taxon>
        <taxon>Streptophyta</taxon>
        <taxon>Embryophyta</taxon>
        <taxon>Bryophyta</taxon>
        <taxon>Bryophytina</taxon>
        <taxon>Bryopsida</taxon>
        <taxon>Funariidae</taxon>
        <taxon>Funariales</taxon>
        <taxon>Funariaceae</taxon>
        <taxon>Physcomitrium</taxon>
    </lineage>
</organism>
<dbReference type="GeneID" id="112289683"/>
<feature type="region of interest" description="Disordered" evidence="2">
    <location>
        <begin position="1"/>
        <end position="29"/>
    </location>
</feature>
<dbReference type="EnsemblPlants" id="Pp3c12_12730V3.2">
    <property type="protein sequence ID" value="Pp3c12_12730V3.2"/>
    <property type="gene ID" value="Pp3c12_12730"/>
</dbReference>
<reference evidence="4 5" key="1">
    <citation type="journal article" date="2008" name="Science">
        <title>The Physcomitrella genome reveals evolutionary insights into the conquest of land by plants.</title>
        <authorList>
            <person name="Rensing S."/>
            <person name="Lang D."/>
            <person name="Zimmer A."/>
            <person name="Terry A."/>
            <person name="Salamov A."/>
            <person name="Shapiro H."/>
            <person name="Nishiyama T."/>
            <person name="Perroud P.-F."/>
            <person name="Lindquist E."/>
            <person name="Kamisugi Y."/>
            <person name="Tanahashi T."/>
            <person name="Sakakibara K."/>
            <person name="Fujita T."/>
            <person name="Oishi K."/>
            <person name="Shin-I T."/>
            <person name="Kuroki Y."/>
            <person name="Toyoda A."/>
            <person name="Suzuki Y."/>
            <person name="Hashimoto A."/>
            <person name="Yamaguchi K."/>
            <person name="Sugano A."/>
            <person name="Kohara Y."/>
            <person name="Fujiyama A."/>
            <person name="Anterola A."/>
            <person name="Aoki S."/>
            <person name="Ashton N."/>
            <person name="Barbazuk W.B."/>
            <person name="Barker E."/>
            <person name="Bennetzen J."/>
            <person name="Bezanilla M."/>
            <person name="Blankenship R."/>
            <person name="Cho S.H."/>
            <person name="Dutcher S."/>
            <person name="Estelle M."/>
            <person name="Fawcett J.A."/>
            <person name="Gundlach H."/>
            <person name="Hanada K."/>
            <person name="Heyl A."/>
            <person name="Hicks K.A."/>
            <person name="Hugh J."/>
            <person name="Lohr M."/>
            <person name="Mayer K."/>
            <person name="Melkozernov A."/>
            <person name="Murata T."/>
            <person name="Nelson D."/>
            <person name="Pils B."/>
            <person name="Prigge M."/>
            <person name="Reiss B."/>
            <person name="Renner T."/>
            <person name="Rombauts S."/>
            <person name="Rushton P."/>
            <person name="Sanderfoot A."/>
            <person name="Schween G."/>
            <person name="Shiu S.-H."/>
            <person name="Stueber K."/>
            <person name="Theodoulou F.L."/>
            <person name="Tu H."/>
            <person name="Van de Peer Y."/>
            <person name="Verrier P.J."/>
            <person name="Waters E."/>
            <person name="Wood A."/>
            <person name="Yang L."/>
            <person name="Cove D."/>
            <person name="Cuming A."/>
            <person name="Hasebe M."/>
            <person name="Lucas S."/>
            <person name="Mishler D.B."/>
            <person name="Reski R."/>
            <person name="Grigoriev I."/>
            <person name="Quatrano R.S."/>
            <person name="Boore J.L."/>
        </authorList>
    </citation>
    <scope>NUCLEOTIDE SEQUENCE [LARGE SCALE GENOMIC DNA]</scope>
    <source>
        <strain evidence="4 5">cv. Gransden 2004</strain>
    </source>
</reference>
<feature type="compositionally biased region" description="Basic and acidic residues" evidence="2">
    <location>
        <begin position="527"/>
        <end position="575"/>
    </location>
</feature>
<reference evidence="4" key="3">
    <citation type="submission" date="2020-12" db="UniProtKB">
        <authorList>
            <consortium name="EnsemblPlants"/>
        </authorList>
    </citation>
    <scope>IDENTIFICATION</scope>
</reference>
<gene>
    <name evidence="4" type="primary">LOC112289683</name>
</gene>
<feature type="domain" description="EF-hand" evidence="3">
    <location>
        <begin position="1215"/>
        <end position="1250"/>
    </location>
</feature>
<dbReference type="Pfam" id="PF19256">
    <property type="entry name" value="LAIKA"/>
    <property type="match status" value="1"/>
</dbReference>
<dbReference type="RefSeq" id="XP_024390875.1">
    <property type="nucleotide sequence ID" value="XM_024535107.2"/>
</dbReference>
<proteinExistence type="predicted"/>
<feature type="region of interest" description="Disordered" evidence="2">
    <location>
        <begin position="484"/>
        <end position="663"/>
    </location>
</feature>
<feature type="region of interest" description="Disordered" evidence="2">
    <location>
        <begin position="173"/>
        <end position="203"/>
    </location>
</feature>
<dbReference type="PANTHER" id="PTHR14304:SF11">
    <property type="entry name" value="SAP DOMAIN-CONTAINING PROTEIN"/>
    <property type="match status" value="1"/>
</dbReference>
<evidence type="ECO:0000259" key="3">
    <source>
        <dbReference type="PROSITE" id="PS50222"/>
    </source>
</evidence>
<dbReference type="PANTHER" id="PTHR14304">
    <property type="entry name" value="CELL DIVISION CYCLE AND APOPTOSIS REGULATOR PROTEIN"/>
    <property type="match status" value="1"/>
</dbReference>
<feature type="compositionally biased region" description="Basic and acidic residues" evidence="2">
    <location>
        <begin position="913"/>
        <end position="933"/>
    </location>
</feature>
<feature type="compositionally biased region" description="Basic and acidic residues" evidence="2">
    <location>
        <begin position="958"/>
        <end position="984"/>
    </location>
</feature>
<reference evidence="4 5" key="2">
    <citation type="journal article" date="2018" name="Plant J.">
        <title>The Physcomitrella patens chromosome-scale assembly reveals moss genome structure and evolution.</title>
        <authorList>
            <person name="Lang D."/>
            <person name="Ullrich K.K."/>
            <person name="Murat F."/>
            <person name="Fuchs J."/>
            <person name="Jenkins J."/>
            <person name="Haas F.B."/>
            <person name="Piednoel M."/>
            <person name="Gundlach H."/>
            <person name="Van Bel M."/>
            <person name="Meyberg R."/>
            <person name="Vives C."/>
            <person name="Morata J."/>
            <person name="Symeonidi A."/>
            <person name="Hiss M."/>
            <person name="Muchero W."/>
            <person name="Kamisugi Y."/>
            <person name="Saleh O."/>
            <person name="Blanc G."/>
            <person name="Decker E.L."/>
            <person name="van Gessel N."/>
            <person name="Grimwood J."/>
            <person name="Hayes R.D."/>
            <person name="Graham S.W."/>
            <person name="Gunter L.E."/>
            <person name="McDaniel S.F."/>
            <person name="Hoernstein S.N.W."/>
            <person name="Larsson A."/>
            <person name="Li F.W."/>
            <person name="Perroud P.F."/>
            <person name="Phillips J."/>
            <person name="Ranjan P."/>
            <person name="Rokshar D.S."/>
            <person name="Rothfels C.J."/>
            <person name="Schneider L."/>
            <person name="Shu S."/>
            <person name="Stevenson D.W."/>
            <person name="Thummler F."/>
            <person name="Tillich M."/>
            <person name="Villarreal Aguilar J.C."/>
            <person name="Widiez T."/>
            <person name="Wong G.K."/>
            <person name="Wymore A."/>
            <person name="Zhang Y."/>
            <person name="Zimmer A.D."/>
            <person name="Quatrano R.S."/>
            <person name="Mayer K.F.X."/>
            <person name="Goodstein D."/>
            <person name="Casacuberta J.M."/>
            <person name="Vandepoele K."/>
            <person name="Reski R."/>
            <person name="Cuming A.C."/>
            <person name="Tuskan G.A."/>
            <person name="Maumus F."/>
            <person name="Salse J."/>
            <person name="Schmutz J."/>
            <person name="Rensing S.A."/>
        </authorList>
    </citation>
    <scope>NUCLEOTIDE SEQUENCE [LARGE SCALE GENOMIC DNA]</scope>
    <source>
        <strain evidence="4 5">cv. Gransden 2004</strain>
    </source>
</reference>
<dbReference type="InterPro" id="IPR011992">
    <property type="entry name" value="EF-hand-dom_pair"/>
</dbReference>
<dbReference type="FunFam" id="1.10.238.10:FF:000157">
    <property type="entry name" value="ATP/GTP-binding protein family"/>
    <property type="match status" value="1"/>
</dbReference>
<feature type="compositionally biased region" description="Low complexity" evidence="2">
    <location>
        <begin position="9"/>
        <end position="29"/>
    </location>
</feature>
<dbReference type="Pfam" id="PF14443">
    <property type="entry name" value="DBC1"/>
    <property type="match status" value="1"/>
</dbReference>
<dbReference type="GO" id="GO:0006355">
    <property type="term" value="P:regulation of DNA-templated transcription"/>
    <property type="evidence" value="ECO:0007669"/>
    <property type="project" value="InterPro"/>
</dbReference>
<sequence length="1293" mass="139851">MDQWGMARAAAQPTQQQQQQQVQHQQAAHVPQQGVASQYSYSASSYSGQQVVATASAASAAYGQSQTYAQQGYTQQAYQQPTATSAQVGYANTATYGAPAATALQSAQQQQVAWSQQAAAQGAQQADAQQGVYGRTSAGVTSVPSSGGSANAANQYGGQYGAVYAGQQGASQQVLGTSGRSTEDYQPQSVGNRGSTAYGAPQDSRATIGSGASYVVGSAPSVNASGVYGVTDNSKYAEVSKYGEAPKYSDIAKYGDNAKYVGSTSTAGYAGKASEYGGATSPTGYNQKTTSDQFAASYNMKAADYGMAERGHFGQAQNAYGQAGTRVDAVRGYQDAHAVTASSIQQRQSQLLLQQQALQAQQLQATMANRGDATSPLEGATRAQGDYLGRGTAVRTGGVQDYGGNARGMLGGNYGANRAEAELVAQYGGAGGRSVAADPRISAGGGAGYGSNQQASVYGGMSGGRGPGGGQMYGGHSAPAIGYGGVQLPPGRDYSAGRGTGGGGFPVQREGSYGGGRSERPSIGSSRNDDRRDPRPPFRSGGGDRRYEDVNRRNSRDNMPRDSISRDSNSRDRGRSTNRMQVSGGRGPPGGGGLYDREDRERGRDRDRDRRDDDRKRDRSPGLRASYDRKMSPAGDRDDRSRKESPRRDTSYNRHASPSKEKRREYVCKIEPYSLVDLERDYSSVSKRYSKLYVVPDFSKVVACWVNRDVELPINKPISFEHDAVDIEDEGESNKEAPPNIFDKAIPSSASAITPSIPTSSKPALQTTVWNAKVMLMSGLNYEAYAEFLSDKSTDDKPAHVHNLLKFVALRKDRSAIMAAGGRWDEELDGGDPTNGDSALIKAAIRCTRDSTQLDLSGCKSWSRIVEVHYERLGEDGLPSHKEITVMFLPTISDCVPSIEAWQAQWKARQQAKIESESSAKKIKDASEKKMPKEGNSNGVKSGKEALGVTEDVSISEGKTDNGDKSDEIQAKAENEPAKVVSEETKEVLIAPEEIPVPGLVLTTRRSKSSKMRSMTISLDGLLDYDEEDREECTFELSLFAEALQELLQHKMGSRILSNLEAIREGCVDRRKEEKKRKVENEKEVEVEGSSSQRKRSKFSDKPDVVEVKAEVDVNFNPDVKMDVEPLKVTEKVEENGTGGLEMENIEVKVESDAVDPQAATLVSAESVVKTLELNGTDDVQEVLKDAEMAQSAETTERLVEDEKLEERKVEKKVVVDQELLLAYRYFDKNRVGYLKSDDLRRLLHSLGKFLSHRNVKDIVACAVTESSKSSRDDRVVYRTFTEKEVEVDVESV</sequence>
<name>A0A7I4AAY7_PHYPA</name>
<feature type="compositionally biased region" description="Basic and acidic residues" evidence="2">
    <location>
        <begin position="1071"/>
        <end position="1086"/>
    </location>
</feature>
<dbReference type="Gramene" id="Pp3c12_12730V3.2">
    <property type="protein sequence ID" value="Pp3c12_12730V3.2"/>
    <property type="gene ID" value="Pp3c12_12730"/>
</dbReference>